<protein>
    <recommendedName>
        <fullName evidence="7">EamA domain-containing protein</fullName>
    </recommendedName>
</protein>
<reference evidence="8" key="1">
    <citation type="submission" date="2020-03" db="EMBL/GenBank/DDBJ databases">
        <title>A high-quality chromosome-level genome assembly of a woody plant with both climbing and erect habits, Rhamnella rubrinervis.</title>
        <authorList>
            <person name="Lu Z."/>
            <person name="Yang Y."/>
            <person name="Zhu X."/>
            <person name="Sun Y."/>
        </authorList>
    </citation>
    <scope>NUCLEOTIDE SEQUENCE</scope>
    <source>
        <strain evidence="8">BYM</strain>
        <tissue evidence="8">Leaf</tissue>
    </source>
</reference>
<organism evidence="8 9">
    <name type="scientific">Rhamnella rubrinervis</name>
    <dbReference type="NCBI Taxonomy" id="2594499"/>
    <lineage>
        <taxon>Eukaryota</taxon>
        <taxon>Viridiplantae</taxon>
        <taxon>Streptophyta</taxon>
        <taxon>Embryophyta</taxon>
        <taxon>Tracheophyta</taxon>
        <taxon>Spermatophyta</taxon>
        <taxon>Magnoliopsida</taxon>
        <taxon>eudicotyledons</taxon>
        <taxon>Gunneridae</taxon>
        <taxon>Pentapetalae</taxon>
        <taxon>rosids</taxon>
        <taxon>fabids</taxon>
        <taxon>Rosales</taxon>
        <taxon>Rhamnaceae</taxon>
        <taxon>rhamnoid group</taxon>
        <taxon>Rhamneae</taxon>
        <taxon>Rhamnella</taxon>
    </lineage>
</organism>
<feature type="transmembrane region" description="Helical" evidence="6">
    <location>
        <begin position="398"/>
        <end position="420"/>
    </location>
</feature>
<comment type="subcellular location">
    <subcellularLocation>
        <location evidence="1">Membrane</location>
        <topology evidence="1">Multi-pass membrane protein</topology>
    </subcellularLocation>
</comment>
<evidence type="ECO:0000256" key="4">
    <source>
        <dbReference type="ARBA" id="ARBA00022989"/>
    </source>
</evidence>
<feature type="transmembrane region" description="Helical" evidence="6">
    <location>
        <begin position="460"/>
        <end position="479"/>
    </location>
</feature>
<evidence type="ECO:0000256" key="6">
    <source>
        <dbReference type="SAM" id="Phobius"/>
    </source>
</evidence>
<keyword evidence="3 6" id="KW-0812">Transmembrane</keyword>
<feature type="transmembrane region" description="Helical" evidence="6">
    <location>
        <begin position="247"/>
        <end position="264"/>
    </location>
</feature>
<name>A0A8K0DM76_9ROSA</name>
<dbReference type="AlphaFoldDB" id="A0A8K0DM76"/>
<feature type="transmembrane region" description="Helical" evidence="6">
    <location>
        <begin position="491"/>
        <end position="513"/>
    </location>
</feature>
<keyword evidence="9" id="KW-1185">Reference proteome</keyword>
<dbReference type="GO" id="GO:0022857">
    <property type="term" value="F:transmembrane transporter activity"/>
    <property type="evidence" value="ECO:0007669"/>
    <property type="project" value="InterPro"/>
</dbReference>
<feature type="transmembrane region" description="Helical" evidence="6">
    <location>
        <begin position="367"/>
        <end position="386"/>
    </location>
</feature>
<feature type="transmembrane region" description="Helical" evidence="6">
    <location>
        <begin position="37"/>
        <end position="56"/>
    </location>
</feature>
<dbReference type="OrthoDB" id="1728340at2759"/>
<dbReference type="GO" id="GO:0016020">
    <property type="term" value="C:membrane"/>
    <property type="evidence" value="ECO:0007669"/>
    <property type="project" value="UniProtKB-SubCell"/>
</dbReference>
<feature type="transmembrane region" description="Helical" evidence="6">
    <location>
        <begin position="647"/>
        <end position="665"/>
    </location>
</feature>
<dbReference type="PANTHER" id="PTHR31218">
    <property type="entry name" value="WAT1-RELATED PROTEIN"/>
    <property type="match status" value="1"/>
</dbReference>
<feature type="transmembrane region" description="Helical" evidence="6">
    <location>
        <begin position="427"/>
        <end position="448"/>
    </location>
</feature>
<feature type="domain" description="EamA" evidence="7">
    <location>
        <begin position="380"/>
        <end position="509"/>
    </location>
</feature>
<evidence type="ECO:0000256" key="5">
    <source>
        <dbReference type="ARBA" id="ARBA00023136"/>
    </source>
</evidence>
<feature type="transmembrane region" description="Helical" evidence="6">
    <location>
        <begin position="593"/>
        <end position="615"/>
    </location>
</feature>
<dbReference type="EMBL" id="VOIH02000012">
    <property type="protein sequence ID" value="KAF3431311.1"/>
    <property type="molecule type" value="Genomic_DNA"/>
</dbReference>
<comment type="similarity">
    <text evidence="2">Belongs to the drug/metabolite transporter (DMT) superfamily. Plant drug/metabolite exporter (P-DME) (TC 2.A.7.4) family.</text>
</comment>
<feature type="transmembrane region" description="Helical" evidence="6">
    <location>
        <begin position="525"/>
        <end position="545"/>
    </location>
</feature>
<evidence type="ECO:0000256" key="1">
    <source>
        <dbReference type="ARBA" id="ARBA00004141"/>
    </source>
</evidence>
<sequence>MDNKLAFVGMVIAILAQASNMEINKVAMSTGTNKFIILVYSNGLSTLILLPSAFFFHRADRPRLTFSILCRLFSLALLGCSAQTMGYIGIEYSSATLGSALLNLIPAFTFILAIIFRMEIIELGRSSSQAKCMGTLVSIMGALVVTLYKGPPLILMKNIIINPTYYDQLHILLSSSSQSNRILGGLFLAAESFLSSLWYILQVSTQKKYPAVLMVVLYQCLFATLLSATFACITVKDASAWSLKPDMGLLAISYTAIIGSAVRYSLITWCVWRAGALYCSMFKPLAILFTVFIGAIFLGETLYLGSLIGAVIIVIGFYGVVWGKAKEEKLHDNGGESGIGGNCDSFAGRRGCGAKAVNLKKMGKVQVLPLVGMVMAECAQAGLIMISKVAMSDGMNSLVFVFYSNALASLVLLLSSSLFYRSERPQFTFAILAGCFLLGVLGFLAQFFGYAGINYSSPTLGTAMLNLVPAFTYVFAVILRMEKLDWRSSSTLAKSLGTIVSVSGAFIVTFYKGPTLLMAASSSDWVIGGLLLIADCIMTSAWLIVEVSVLRRYPAELIVVFYYCFFAAILSGVASLFVERDPSAWSLKPKIRLLAVLYSAVFGSAFQVGVATWCLKMTGPVFVAMFKPLGIVITVVVGTIFLGETFYLGRLIGAIVIVTGFYSVMWGKAKEAKLDEDARVRSLESNRQQAPLLQNCTEEN</sequence>
<evidence type="ECO:0000256" key="3">
    <source>
        <dbReference type="ARBA" id="ARBA00022692"/>
    </source>
</evidence>
<evidence type="ECO:0000256" key="2">
    <source>
        <dbReference type="ARBA" id="ARBA00007635"/>
    </source>
</evidence>
<dbReference type="SUPFAM" id="SSF103481">
    <property type="entry name" value="Multidrug resistance efflux transporter EmrE"/>
    <property type="match status" value="4"/>
</dbReference>
<feature type="transmembrane region" description="Helical" evidence="6">
    <location>
        <begin position="622"/>
        <end position="641"/>
    </location>
</feature>
<feature type="domain" description="EamA" evidence="7">
    <location>
        <begin position="527"/>
        <end position="664"/>
    </location>
</feature>
<keyword evidence="4 6" id="KW-1133">Transmembrane helix</keyword>
<accession>A0A8K0DM76</accession>
<evidence type="ECO:0000313" key="8">
    <source>
        <dbReference type="EMBL" id="KAF3431311.1"/>
    </source>
</evidence>
<feature type="transmembrane region" description="Helical" evidence="6">
    <location>
        <begin position="276"/>
        <end position="297"/>
    </location>
</feature>
<evidence type="ECO:0000259" key="7">
    <source>
        <dbReference type="Pfam" id="PF00892"/>
    </source>
</evidence>
<dbReference type="InterPro" id="IPR000620">
    <property type="entry name" value="EamA_dom"/>
</dbReference>
<evidence type="ECO:0000313" key="9">
    <source>
        <dbReference type="Proteomes" id="UP000796880"/>
    </source>
</evidence>
<dbReference type="Pfam" id="PF00892">
    <property type="entry name" value="EamA"/>
    <property type="match status" value="3"/>
</dbReference>
<keyword evidence="5 6" id="KW-0472">Membrane</keyword>
<feature type="transmembrane region" description="Helical" evidence="6">
    <location>
        <begin position="130"/>
        <end position="148"/>
    </location>
</feature>
<proteinExistence type="inferred from homology"/>
<feature type="domain" description="EamA" evidence="7">
    <location>
        <begin position="184"/>
        <end position="321"/>
    </location>
</feature>
<dbReference type="InterPro" id="IPR037185">
    <property type="entry name" value="EmrE-like"/>
</dbReference>
<feature type="transmembrane region" description="Helical" evidence="6">
    <location>
        <begin position="557"/>
        <end position="578"/>
    </location>
</feature>
<dbReference type="InterPro" id="IPR030184">
    <property type="entry name" value="WAT1-related"/>
</dbReference>
<feature type="transmembrane region" description="Helical" evidence="6">
    <location>
        <begin position="213"/>
        <end position="235"/>
    </location>
</feature>
<feature type="transmembrane region" description="Helical" evidence="6">
    <location>
        <begin position="182"/>
        <end position="201"/>
    </location>
</feature>
<dbReference type="Proteomes" id="UP000796880">
    <property type="component" value="Unassembled WGS sequence"/>
</dbReference>
<feature type="transmembrane region" description="Helical" evidence="6">
    <location>
        <begin position="96"/>
        <end position="118"/>
    </location>
</feature>
<feature type="transmembrane region" description="Helical" evidence="6">
    <location>
        <begin position="303"/>
        <end position="321"/>
    </location>
</feature>
<feature type="transmembrane region" description="Helical" evidence="6">
    <location>
        <begin position="68"/>
        <end position="90"/>
    </location>
</feature>
<comment type="caution">
    <text evidence="8">The sequence shown here is derived from an EMBL/GenBank/DDBJ whole genome shotgun (WGS) entry which is preliminary data.</text>
</comment>
<gene>
    <name evidence="8" type="ORF">FNV43_RR26042</name>
</gene>